<evidence type="ECO:0000313" key="1">
    <source>
        <dbReference type="EMBL" id="GLB39480.1"/>
    </source>
</evidence>
<reference evidence="1" key="1">
    <citation type="submission" date="2022-07" db="EMBL/GenBank/DDBJ databases">
        <title>The genome of Lyophyllum shimeji provides insight into the initial evolution of ectomycorrhizal fungal genome.</title>
        <authorList>
            <person name="Kobayashi Y."/>
            <person name="Shibata T."/>
            <person name="Hirakawa H."/>
            <person name="Shigenobu S."/>
            <person name="Nishiyama T."/>
            <person name="Yamada A."/>
            <person name="Hasebe M."/>
            <person name="Kawaguchi M."/>
        </authorList>
    </citation>
    <scope>NUCLEOTIDE SEQUENCE</scope>
    <source>
        <strain evidence="1">AT787</strain>
    </source>
</reference>
<name>A0A9P3PN66_LYOSH</name>
<protein>
    <submittedName>
        <fullName evidence="1">Uncharacterized protein</fullName>
    </submittedName>
</protein>
<dbReference type="AlphaFoldDB" id="A0A9P3PN66"/>
<organism evidence="1 2">
    <name type="scientific">Lyophyllum shimeji</name>
    <name type="common">Hon-shimeji</name>
    <name type="synonym">Tricholoma shimeji</name>
    <dbReference type="NCBI Taxonomy" id="47721"/>
    <lineage>
        <taxon>Eukaryota</taxon>
        <taxon>Fungi</taxon>
        <taxon>Dikarya</taxon>
        <taxon>Basidiomycota</taxon>
        <taxon>Agaricomycotina</taxon>
        <taxon>Agaricomycetes</taxon>
        <taxon>Agaricomycetidae</taxon>
        <taxon>Agaricales</taxon>
        <taxon>Tricholomatineae</taxon>
        <taxon>Lyophyllaceae</taxon>
        <taxon>Lyophyllum</taxon>
    </lineage>
</organism>
<dbReference type="EMBL" id="BRPK01000006">
    <property type="protein sequence ID" value="GLB39480.1"/>
    <property type="molecule type" value="Genomic_DNA"/>
</dbReference>
<evidence type="ECO:0000313" key="2">
    <source>
        <dbReference type="Proteomes" id="UP001063166"/>
    </source>
</evidence>
<proteinExistence type="predicted"/>
<accession>A0A9P3PN66</accession>
<dbReference type="Proteomes" id="UP001063166">
    <property type="component" value="Unassembled WGS sequence"/>
</dbReference>
<gene>
    <name evidence="1" type="ORF">LshimejAT787_0606420</name>
</gene>
<comment type="caution">
    <text evidence="1">The sequence shown here is derived from an EMBL/GenBank/DDBJ whole genome shotgun (WGS) entry which is preliminary data.</text>
</comment>
<keyword evidence="2" id="KW-1185">Reference proteome</keyword>
<sequence>MFVVILSLFDGGLDPLPPHHGRRPESLPVYINRPVFQYSRREAYLRKATRVYSCGGAVTYIRGNHTQGDPENIKSS</sequence>